<dbReference type="EMBL" id="KI536799">
    <property type="protein sequence ID" value="ESR47723.1"/>
    <property type="molecule type" value="Genomic_DNA"/>
</dbReference>
<dbReference type="Gramene" id="ESR47723">
    <property type="protein sequence ID" value="ESR47723"/>
    <property type="gene ID" value="CICLE_v10002431mg"/>
</dbReference>
<reference evidence="1 2" key="1">
    <citation type="submission" date="2013-10" db="EMBL/GenBank/DDBJ databases">
        <authorList>
            <consortium name="International Citrus Genome Consortium"/>
            <person name="Jenkins J."/>
            <person name="Schmutz J."/>
            <person name="Prochnik S."/>
            <person name="Rokhsar D."/>
            <person name="Gmitter F."/>
            <person name="Ollitrault P."/>
            <person name="Machado M."/>
            <person name="Talon M."/>
            <person name="Wincker P."/>
            <person name="Jaillon O."/>
            <person name="Morgante M."/>
        </authorList>
    </citation>
    <scope>NUCLEOTIDE SEQUENCE</scope>
    <source>
        <strain evidence="2">cv. Clemenules</strain>
    </source>
</reference>
<evidence type="ECO:0000313" key="1">
    <source>
        <dbReference type="EMBL" id="ESR47723.1"/>
    </source>
</evidence>
<dbReference type="AlphaFoldDB" id="V4SJ43"/>
<protein>
    <submittedName>
        <fullName evidence="1">Uncharacterized protein</fullName>
    </submittedName>
</protein>
<dbReference type="Proteomes" id="UP000030687">
    <property type="component" value="Unassembled WGS sequence"/>
</dbReference>
<proteinExistence type="predicted"/>
<evidence type="ECO:0000313" key="2">
    <source>
        <dbReference type="Proteomes" id="UP000030687"/>
    </source>
</evidence>
<dbReference type="KEGG" id="cic:CICLE_v10002431mg"/>
<organism evidence="1 2">
    <name type="scientific">Citrus clementina</name>
    <name type="common">Clementine</name>
    <name type="synonym">Citrus deliciosa x Citrus sinensis</name>
    <dbReference type="NCBI Taxonomy" id="85681"/>
    <lineage>
        <taxon>Eukaryota</taxon>
        <taxon>Viridiplantae</taxon>
        <taxon>Streptophyta</taxon>
        <taxon>Embryophyta</taxon>
        <taxon>Tracheophyta</taxon>
        <taxon>Spermatophyta</taxon>
        <taxon>Magnoliopsida</taxon>
        <taxon>eudicotyledons</taxon>
        <taxon>Gunneridae</taxon>
        <taxon>Pentapetalae</taxon>
        <taxon>rosids</taxon>
        <taxon>malvids</taxon>
        <taxon>Sapindales</taxon>
        <taxon>Rutaceae</taxon>
        <taxon>Aurantioideae</taxon>
        <taxon>Citrus</taxon>
    </lineage>
</organism>
<keyword evidence="2" id="KW-1185">Reference proteome</keyword>
<sequence>MALLFQEDTEATIDKSKSAGGFSPELDARGYWEAVKDQLDEHWVKDNVLIMEQEAAQITEEQIPENITAEDVSELDPNLCSDTHAPSCKGSEGETEQQNTLSIIHGTFENTNPTACTGNAPPLMKI</sequence>
<accession>V4SJ43</accession>
<name>V4SJ43_CITCL</name>
<gene>
    <name evidence="1" type="ORF">CICLE_v10002431mg</name>
</gene>